<dbReference type="PROSITE" id="PS50835">
    <property type="entry name" value="IG_LIKE"/>
    <property type="match status" value="1"/>
</dbReference>
<accession>A0AAV1GXD0</accession>
<keyword evidence="3" id="KW-0732">Signal</keyword>
<evidence type="ECO:0000256" key="1">
    <source>
        <dbReference type="SAM" id="MobiDB-lite"/>
    </source>
</evidence>
<keyword evidence="2" id="KW-0472">Membrane</keyword>
<dbReference type="InterPro" id="IPR003599">
    <property type="entry name" value="Ig_sub"/>
</dbReference>
<feature type="domain" description="Ig-like" evidence="4">
    <location>
        <begin position="17"/>
        <end position="127"/>
    </location>
</feature>
<evidence type="ECO:0000259" key="4">
    <source>
        <dbReference type="PROSITE" id="PS50835"/>
    </source>
</evidence>
<dbReference type="Pfam" id="PF07686">
    <property type="entry name" value="V-set"/>
    <property type="match status" value="1"/>
</dbReference>
<evidence type="ECO:0000256" key="3">
    <source>
        <dbReference type="SAM" id="SignalP"/>
    </source>
</evidence>
<protein>
    <submittedName>
        <fullName evidence="5">Uncharacterized protein LOC109999860</fullName>
    </submittedName>
</protein>
<proteinExistence type="predicted"/>
<dbReference type="PANTHER" id="PTHR11422">
    <property type="entry name" value="T-CELL SURFACE GLYCOPROTEIN CD4"/>
    <property type="match status" value="1"/>
</dbReference>
<dbReference type="Gene3D" id="2.60.40.10">
    <property type="entry name" value="Immunoglobulins"/>
    <property type="match status" value="1"/>
</dbReference>
<dbReference type="SMART" id="SM00409">
    <property type="entry name" value="IG"/>
    <property type="match status" value="1"/>
</dbReference>
<keyword evidence="6" id="KW-1185">Reference proteome</keyword>
<reference evidence="5" key="1">
    <citation type="submission" date="2023-08" db="EMBL/GenBank/DDBJ databases">
        <authorList>
            <person name="Alioto T."/>
            <person name="Alioto T."/>
            <person name="Gomez Garrido J."/>
        </authorList>
    </citation>
    <scope>NUCLEOTIDE SEQUENCE</scope>
</reference>
<evidence type="ECO:0000313" key="6">
    <source>
        <dbReference type="Proteomes" id="UP001178508"/>
    </source>
</evidence>
<evidence type="ECO:0000313" key="5">
    <source>
        <dbReference type="EMBL" id="CAJ1077875.1"/>
    </source>
</evidence>
<dbReference type="Proteomes" id="UP001178508">
    <property type="component" value="Chromosome 17"/>
</dbReference>
<keyword evidence="2" id="KW-1133">Transmembrane helix</keyword>
<organism evidence="5 6">
    <name type="scientific">Xyrichtys novacula</name>
    <name type="common">Pearly razorfish</name>
    <name type="synonym">Hemipteronotus novacula</name>
    <dbReference type="NCBI Taxonomy" id="13765"/>
    <lineage>
        <taxon>Eukaryota</taxon>
        <taxon>Metazoa</taxon>
        <taxon>Chordata</taxon>
        <taxon>Craniata</taxon>
        <taxon>Vertebrata</taxon>
        <taxon>Euteleostomi</taxon>
        <taxon>Actinopterygii</taxon>
        <taxon>Neopterygii</taxon>
        <taxon>Teleostei</taxon>
        <taxon>Neoteleostei</taxon>
        <taxon>Acanthomorphata</taxon>
        <taxon>Eupercaria</taxon>
        <taxon>Labriformes</taxon>
        <taxon>Labridae</taxon>
        <taxon>Xyrichtys</taxon>
    </lineage>
</organism>
<feature type="region of interest" description="Disordered" evidence="1">
    <location>
        <begin position="270"/>
        <end position="290"/>
    </location>
</feature>
<gene>
    <name evidence="5" type="ORF">XNOV1_A013267</name>
</gene>
<dbReference type="SUPFAM" id="SSF48726">
    <property type="entry name" value="Immunoglobulin"/>
    <property type="match status" value="1"/>
</dbReference>
<dbReference type="AlphaFoldDB" id="A0AAV1GXD0"/>
<dbReference type="InterPro" id="IPR013106">
    <property type="entry name" value="Ig_V-set"/>
</dbReference>
<keyword evidence="2" id="KW-0812">Transmembrane</keyword>
<name>A0AAV1GXD0_XYRNO</name>
<sequence>MAEFKWIKMLQYLILVPQIAAKTTHYLSVIIRDGAEVTLPCQNVLTDSSNCDSTTWTFSQLTRTAAVDLVKGGRLWDRTMNKSDRLRVTANCSLIIKNATQEDVGRYFCIQEKSGQRHAGEAVVDVSVVIMTEKKEKRVVWLKCRLLTRLVCTHTVEWLPPGPEVDQDFRNLQKLQASCVAMVTFLTSDSVYTSKKYESLQCNLKEHNSNTSVQFTFNPQSSERDTLQFEDIGTTTRKPKDLWWVYLIVALGLTALSVTGVVFIRRKRNKGNKTHTDKNQELSLNSAKSPSAQKTNLYTVKSHTTSYVLTNTPVCSYYTRTEANLDCPGKTLKIHHRQGQYGKISPVNLWMSLYELTSYFVVVPKAEPDDGVSYVSIHHTKKTKGKAHVWGGEETVTYSTVKASTAADPSNLYATIN</sequence>
<evidence type="ECO:0000256" key="2">
    <source>
        <dbReference type="SAM" id="Phobius"/>
    </source>
</evidence>
<dbReference type="InterPro" id="IPR013783">
    <property type="entry name" value="Ig-like_fold"/>
</dbReference>
<dbReference type="InterPro" id="IPR007110">
    <property type="entry name" value="Ig-like_dom"/>
</dbReference>
<dbReference type="EMBL" id="OY660880">
    <property type="protein sequence ID" value="CAJ1077875.1"/>
    <property type="molecule type" value="Genomic_DNA"/>
</dbReference>
<feature type="compositionally biased region" description="Polar residues" evidence="1">
    <location>
        <begin position="281"/>
        <end position="290"/>
    </location>
</feature>
<feature type="transmembrane region" description="Helical" evidence="2">
    <location>
        <begin position="243"/>
        <end position="264"/>
    </location>
</feature>
<feature type="signal peptide" evidence="3">
    <location>
        <begin position="1"/>
        <end position="21"/>
    </location>
</feature>
<dbReference type="InterPro" id="IPR036179">
    <property type="entry name" value="Ig-like_dom_sf"/>
</dbReference>
<feature type="chain" id="PRO_5043326115" evidence="3">
    <location>
        <begin position="22"/>
        <end position="417"/>
    </location>
</feature>